<evidence type="ECO:0000256" key="1">
    <source>
        <dbReference type="SAM" id="Phobius"/>
    </source>
</evidence>
<keyword evidence="1" id="KW-0472">Membrane</keyword>
<keyword evidence="3" id="KW-1185">Reference proteome</keyword>
<accession>A0ABW2U8D4</accession>
<keyword evidence="1" id="KW-0812">Transmembrane</keyword>
<proteinExistence type="predicted"/>
<organism evidence="2 3">
    <name type="scientific">Hymenobacter humi</name>
    <dbReference type="NCBI Taxonomy" id="1411620"/>
    <lineage>
        <taxon>Bacteria</taxon>
        <taxon>Pseudomonadati</taxon>
        <taxon>Bacteroidota</taxon>
        <taxon>Cytophagia</taxon>
        <taxon>Cytophagales</taxon>
        <taxon>Hymenobacteraceae</taxon>
        <taxon>Hymenobacter</taxon>
    </lineage>
</organism>
<sequence length="80" mass="8904">MFEFLLDTVRPLRLYALLMLLPLGWFVWGGYTGTRLLGDDNESTETLSNGSGGRRLVGACTILPQVTPSGFLWNTSTPRR</sequence>
<feature type="transmembrane region" description="Helical" evidence="1">
    <location>
        <begin position="12"/>
        <end position="31"/>
    </location>
</feature>
<dbReference type="RefSeq" id="WP_380204847.1">
    <property type="nucleotide sequence ID" value="NZ_JBHTEK010000001.1"/>
</dbReference>
<gene>
    <name evidence="2" type="ORF">ACFQT0_19735</name>
</gene>
<dbReference type="EMBL" id="JBHTEK010000001">
    <property type="protein sequence ID" value="MFC7669339.1"/>
    <property type="molecule type" value="Genomic_DNA"/>
</dbReference>
<evidence type="ECO:0000313" key="3">
    <source>
        <dbReference type="Proteomes" id="UP001596513"/>
    </source>
</evidence>
<protein>
    <submittedName>
        <fullName evidence="2">Uncharacterized protein</fullName>
    </submittedName>
</protein>
<reference evidence="3" key="1">
    <citation type="journal article" date="2019" name="Int. J. Syst. Evol. Microbiol.">
        <title>The Global Catalogue of Microorganisms (GCM) 10K type strain sequencing project: providing services to taxonomists for standard genome sequencing and annotation.</title>
        <authorList>
            <consortium name="The Broad Institute Genomics Platform"/>
            <consortium name="The Broad Institute Genome Sequencing Center for Infectious Disease"/>
            <person name="Wu L."/>
            <person name="Ma J."/>
        </authorList>
    </citation>
    <scope>NUCLEOTIDE SEQUENCE [LARGE SCALE GENOMIC DNA]</scope>
    <source>
        <strain evidence="3">JCM 19635</strain>
    </source>
</reference>
<name>A0ABW2U8D4_9BACT</name>
<dbReference type="Proteomes" id="UP001596513">
    <property type="component" value="Unassembled WGS sequence"/>
</dbReference>
<comment type="caution">
    <text evidence="2">The sequence shown here is derived from an EMBL/GenBank/DDBJ whole genome shotgun (WGS) entry which is preliminary data.</text>
</comment>
<keyword evidence="1" id="KW-1133">Transmembrane helix</keyword>
<evidence type="ECO:0000313" key="2">
    <source>
        <dbReference type="EMBL" id="MFC7669339.1"/>
    </source>
</evidence>